<protein>
    <submittedName>
        <fullName evidence="9">Uncharacterized protein</fullName>
    </submittedName>
</protein>
<name>A0A439CUP4_9PEZI</name>
<dbReference type="InterPro" id="IPR002893">
    <property type="entry name" value="Znf_MYND"/>
</dbReference>
<keyword evidence="2 4" id="KW-0863">Zinc-finger</keyword>
<comment type="caution">
    <text evidence="9">The sequence shown here is derived from an EMBL/GenBank/DDBJ whole genome shotgun (WGS) entry which is preliminary data.</text>
</comment>
<keyword evidence="1" id="KW-0479">Metal-binding</keyword>
<evidence type="ECO:0000256" key="2">
    <source>
        <dbReference type="ARBA" id="ARBA00022771"/>
    </source>
</evidence>
<dbReference type="InterPro" id="IPR001214">
    <property type="entry name" value="SET_dom"/>
</dbReference>
<dbReference type="Pfam" id="PF01753">
    <property type="entry name" value="zf-MYND"/>
    <property type="match status" value="1"/>
</dbReference>
<accession>A0A439CUP4</accession>
<evidence type="ECO:0000256" key="1">
    <source>
        <dbReference type="ARBA" id="ARBA00022723"/>
    </source>
</evidence>
<dbReference type="SMART" id="SM00317">
    <property type="entry name" value="SET"/>
    <property type="match status" value="1"/>
</dbReference>
<dbReference type="Gene3D" id="6.10.140.2220">
    <property type="match status" value="1"/>
</dbReference>
<feature type="domain" description="MYND-type" evidence="7">
    <location>
        <begin position="80"/>
        <end position="138"/>
    </location>
</feature>
<evidence type="ECO:0000256" key="4">
    <source>
        <dbReference type="PROSITE-ProRule" id="PRU00134"/>
    </source>
</evidence>
<dbReference type="Gene3D" id="1.10.220.160">
    <property type="match status" value="1"/>
</dbReference>
<evidence type="ECO:0000259" key="7">
    <source>
        <dbReference type="PROSITE" id="PS50865"/>
    </source>
</evidence>
<dbReference type="Gene3D" id="2.170.270.10">
    <property type="entry name" value="SET domain"/>
    <property type="match status" value="1"/>
</dbReference>
<dbReference type="PROSITE" id="PS50865">
    <property type="entry name" value="ZF_MYND_2"/>
    <property type="match status" value="1"/>
</dbReference>
<keyword evidence="10" id="KW-1185">Reference proteome</keyword>
<feature type="domain" description="4Fe-4S ferredoxin-type" evidence="8">
    <location>
        <begin position="103"/>
        <end position="135"/>
    </location>
</feature>
<dbReference type="Proteomes" id="UP000286045">
    <property type="component" value="Unassembled WGS sequence"/>
</dbReference>
<dbReference type="Pfam" id="PF00856">
    <property type="entry name" value="SET"/>
    <property type="match status" value="1"/>
</dbReference>
<dbReference type="PANTHER" id="PTHR12197">
    <property type="entry name" value="HISTONE-LYSINE N-METHYLTRANSFERASE SMYD"/>
    <property type="match status" value="1"/>
</dbReference>
<dbReference type="InterPro" id="IPR017896">
    <property type="entry name" value="4Fe4S_Fe-S-bd"/>
</dbReference>
<dbReference type="EMBL" id="RYZI01000390">
    <property type="protein sequence ID" value="RWA05867.1"/>
    <property type="molecule type" value="Genomic_DNA"/>
</dbReference>
<evidence type="ECO:0000313" key="10">
    <source>
        <dbReference type="Proteomes" id="UP000286045"/>
    </source>
</evidence>
<keyword evidence="3" id="KW-0862">Zinc</keyword>
<evidence type="ECO:0000256" key="5">
    <source>
        <dbReference type="SAM" id="MobiDB-lite"/>
    </source>
</evidence>
<organism evidence="9 10">
    <name type="scientific">Xylaria grammica</name>
    <dbReference type="NCBI Taxonomy" id="363999"/>
    <lineage>
        <taxon>Eukaryota</taxon>
        <taxon>Fungi</taxon>
        <taxon>Dikarya</taxon>
        <taxon>Ascomycota</taxon>
        <taxon>Pezizomycotina</taxon>
        <taxon>Sordariomycetes</taxon>
        <taxon>Xylariomycetidae</taxon>
        <taxon>Xylariales</taxon>
        <taxon>Xylariaceae</taxon>
        <taxon>Xylaria</taxon>
    </lineage>
</organism>
<dbReference type="GO" id="GO:0008270">
    <property type="term" value="F:zinc ion binding"/>
    <property type="evidence" value="ECO:0007669"/>
    <property type="project" value="UniProtKB-KW"/>
</dbReference>
<dbReference type="PANTHER" id="PTHR12197:SF251">
    <property type="entry name" value="EG:BACR7C10.4 PROTEIN"/>
    <property type="match status" value="1"/>
</dbReference>
<proteinExistence type="predicted"/>
<reference evidence="9 10" key="1">
    <citation type="submission" date="2018-12" db="EMBL/GenBank/DDBJ databases">
        <title>Draft genome sequence of Xylaria grammica IHI A82.</title>
        <authorList>
            <person name="Buettner E."/>
            <person name="Kellner H."/>
        </authorList>
    </citation>
    <scope>NUCLEOTIDE SEQUENCE [LARGE SCALE GENOMIC DNA]</scope>
    <source>
        <strain evidence="9 10">IHI A82</strain>
    </source>
</reference>
<dbReference type="AlphaFoldDB" id="A0A439CUP4"/>
<dbReference type="GO" id="GO:0005634">
    <property type="term" value="C:nucleus"/>
    <property type="evidence" value="ECO:0007669"/>
    <property type="project" value="TreeGrafter"/>
</dbReference>
<feature type="domain" description="SET" evidence="6">
    <location>
        <begin position="32"/>
        <end position="299"/>
    </location>
</feature>
<sequence length="566" mass="63149">MRTVIKNRHQESSSGTKRSARRPANAKMPANEGVEVKQSQILAAGQGLFARTAFSPGDTVAAVDRPLVTELEIDRMIDTCAWCCHRGATNAVEKAMAASIGLPQSFIEIKSCTGCHRVAYCSRACQSRAWKREHRYECKVIKNAEEVPDLPPGVRGAIKILGRLKAEPDNEYARVRNILKFWPVGDPNGLKEISTQNKKKLEDLQFLGSAAWLYMGKPNIDTLDPKSISIGLVSNIMSNAIALSAGLDGVALGIGFDPLLSSANHSCDPNASLVFNQPGHEIRALRNIEAGEEIFISYIEATNPFSVRQAELKENYFFTCRCTKCKKGVNLEADKFLEQPENLKSEYHKLADKLVSRHESKLSRFLVPGNHSEAQNRVAAIEAEAYSVLENERASSDEIKEMIRMCIGSKMWHWARQPIPQLCHRLGTLYLESGSVYQAFRVGVKLHLEILPIMYPQEFYQARLIGAWTVSTLINVLCGTAHEELYKELAQGGIELRVLYFGFLFYLREHTPRMFGSNTPFGKLIETTYGQIMAGVSIPETEIKEKIQVAWPSLEALAHNFTVSSL</sequence>
<evidence type="ECO:0000259" key="6">
    <source>
        <dbReference type="PROSITE" id="PS50280"/>
    </source>
</evidence>
<dbReference type="SUPFAM" id="SSF82199">
    <property type="entry name" value="SET domain"/>
    <property type="match status" value="1"/>
</dbReference>
<dbReference type="InterPro" id="IPR046341">
    <property type="entry name" value="SET_dom_sf"/>
</dbReference>
<dbReference type="PROSITE" id="PS51379">
    <property type="entry name" value="4FE4S_FER_2"/>
    <property type="match status" value="1"/>
</dbReference>
<dbReference type="PROSITE" id="PS50280">
    <property type="entry name" value="SET"/>
    <property type="match status" value="1"/>
</dbReference>
<feature type="region of interest" description="Disordered" evidence="5">
    <location>
        <begin position="1"/>
        <end position="32"/>
    </location>
</feature>
<dbReference type="SUPFAM" id="SSF144232">
    <property type="entry name" value="HIT/MYND zinc finger-like"/>
    <property type="match status" value="1"/>
</dbReference>
<evidence type="ECO:0000259" key="8">
    <source>
        <dbReference type="PROSITE" id="PS51379"/>
    </source>
</evidence>
<dbReference type="InterPro" id="IPR050869">
    <property type="entry name" value="H3K4_H4K5_MeTrfase"/>
</dbReference>
<evidence type="ECO:0000313" key="9">
    <source>
        <dbReference type="EMBL" id="RWA05867.1"/>
    </source>
</evidence>
<gene>
    <name evidence="9" type="ORF">EKO27_g9228</name>
</gene>
<evidence type="ECO:0000256" key="3">
    <source>
        <dbReference type="ARBA" id="ARBA00022833"/>
    </source>
</evidence>
<dbReference type="STRING" id="363999.A0A439CUP4"/>